<evidence type="ECO:0000256" key="4">
    <source>
        <dbReference type="RuleBase" id="RU004514"/>
    </source>
</evidence>
<dbReference type="OrthoDB" id="10264196at2759"/>
<dbReference type="Pfam" id="PF01168">
    <property type="entry name" value="Ala_racemase_N"/>
    <property type="match status" value="1"/>
</dbReference>
<accession>A0A6J2YYR0</accession>
<evidence type="ECO:0000256" key="1">
    <source>
        <dbReference type="ARBA" id="ARBA00022898"/>
    </source>
</evidence>
<evidence type="ECO:0000259" key="5">
    <source>
        <dbReference type="Pfam" id="PF01168"/>
    </source>
</evidence>
<dbReference type="Gene3D" id="3.20.20.10">
    <property type="entry name" value="Alanine racemase"/>
    <property type="match status" value="1"/>
</dbReference>
<comment type="function">
    <text evidence="2">Pyridoxal 5'-phosphate (PLP)-binding protein, which may be involved in intracellular homeostatic regulation of pyridoxal 5'-phosphate (PLP), the active form of vitamin B6.</text>
</comment>
<keyword evidence="1 2" id="KW-0663">Pyridoxal phosphate</keyword>
<dbReference type="CDD" id="cd06822">
    <property type="entry name" value="PLPDE_III_YBL036c_euk"/>
    <property type="match status" value="1"/>
</dbReference>
<proteinExistence type="inferred from homology"/>
<dbReference type="NCBIfam" id="TIGR00044">
    <property type="entry name" value="YggS family pyridoxal phosphate-dependent enzyme"/>
    <property type="match status" value="1"/>
</dbReference>
<dbReference type="PANTHER" id="PTHR10146:SF14">
    <property type="entry name" value="PYRIDOXAL PHOSPHATE HOMEOSTASIS PROTEIN"/>
    <property type="match status" value="1"/>
</dbReference>
<comment type="cofactor">
    <cofactor evidence="3">
        <name>pyridoxal 5'-phosphate</name>
        <dbReference type="ChEBI" id="CHEBI:597326"/>
    </cofactor>
</comment>
<dbReference type="GO" id="GO:0030170">
    <property type="term" value="F:pyridoxal phosphate binding"/>
    <property type="evidence" value="ECO:0007669"/>
    <property type="project" value="UniProtKB-UniRule"/>
</dbReference>
<dbReference type="AlphaFoldDB" id="A0A6J2YYR0"/>
<comment type="similarity">
    <text evidence="2 4">Belongs to the pyridoxal phosphate-binding protein YggS/PROSC family.</text>
</comment>
<dbReference type="InParanoid" id="A0A6J2YYR0"/>
<dbReference type="RefSeq" id="XP_030768316.1">
    <property type="nucleotide sequence ID" value="XM_030912456.1"/>
</dbReference>
<dbReference type="FunFam" id="3.20.20.10:FF:000007">
    <property type="entry name" value="Pyridoxal phosphate homeostasis protein"/>
    <property type="match status" value="1"/>
</dbReference>
<evidence type="ECO:0000256" key="2">
    <source>
        <dbReference type="HAMAP-Rule" id="MF_03225"/>
    </source>
</evidence>
<feature type="domain" description="Alanine racemase N-terminal" evidence="5">
    <location>
        <begin position="37"/>
        <end position="248"/>
    </location>
</feature>
<reference evidence="7" key="1">
    <citation type="submission" date="2025-08" db="UniProtKB">
        <authorList>
            <consortium name="RefSeq"/>
        </authorList>
    </citation>
    <scope>IDENTIFICATION</scope>
    <source>
        <tissue evidence="7">Gonads</tissue>
    </source>
</reference>
<dbReference type="KEGG" id="soy:115891862"/>
<dbReference type="InterPro" id="IPR001608">
    <property type="entry name" value="Ala_racemase_N"/>
</dbReference>
<evidence type="ECO:0000313" key="6">
    <source>
        <dbReference type="Proteomes" id="UP000504635"/>
    </source>
</evidence>
<dbReference type="FunCoup" id="A0A6J2YYR0">
    <property type="interactions" value="853"/>
</dbReference>
<keyword evidence="6" id="KW-1185">Reference proteome</keyword>
<dbReference type="InterPro" id="IPR011078">
    <property type="entry name" value="PyrdxlP_homeostasis"/>
</dbReference>
<organism evidence="6 7">
    <name type="scientific">Sitophilus oryzae</name>
    <name type="common">Rice weevil</name>
    <name type="synonym">Curculio oryzae</name>
    <dbReference type="NCBI Taxonomy" id="7048"/>
    <lineage>
        <taxon>Eukaryota</taxon>
        <taxon>Metazoa</taxon>
        <taxon>Ecdysozoa</taxon>
        <taxon>Arthropoda</taxon>
        <taxon>Hexapoda</taxon>
        <taxon>Insecta</taxon>
        <taxon>Pterygota</taxon>
        <taxon>Neoptera</taxon>
        <taxon>Endopterygota</taxon>
        <taxon>Coleoptera</taxon>
        <taxon>Polyphaga</taxon>
        <taxon>Cucujiformia</taxon>
        <taxon>Curculionidae</taxon>
        <taxon>Dryophthorinae</taxon>
        <taxon>Sitophilus</taxon>
    </lineage>
</organism>
<dbReference type="PANTHER" id="PTHR10146">
    <property type="entry name" value="PROLINE SYNTHETASE CO-TRANSCRIBED BACTERIAL HOMOLOG PROTEIN"/>
    <property type="match status" value="1"/>
</dbReference>
<dbReference type="GeneID" id="115891862"/>
<protein>
    <recommendedName>
        <fullName evidence="2">Pyridoxal phosphate homeostasis protein</fullName>
        <shortName evidence="2">PLP homeostasis protein</shortName>
    </recommendedName>
</protein>
<dbReference type="PROSITE" id="PS01211">
    <property type="entry name" value="UPF0001"/>
    <property type="match status" value="1"/>
</dbReference>
<dbReference type="HAMAP" id="MF_02087">
    <property type="entry name" value="PLP_homeostasis"/>
    <property type="match status" value="1"/>
</dbReference>
<sequence length="252" mass="28874">MIKKMTEATVRENLKSVWQRIEKASKERPAEFQDVTPRLLAVSKTKPVEDIIEVYNAGQRHFGENYVQELVDKATNPEILEKCKEIRWHFIGHLQNNKINKILPLPNLYIIETVDSEKLASKLNQSWPNFRNSDSKLNVMIQINTSGEEEKNGIKPDEVTNLADFVLNQCPNLRLDGLMTIGMFGYDLSNGPNPDFICLKKCRDEVCEKFKLDWKDLNLSMGMSNDFEHAIAMGSTNVRVGTTIFGVRQKKN</sequence>
<feature type="modified residue" description="N6-(pyridoxal phosphate)lysine" evidence="2 3">
    <location>
        <position position="44"/>
    </location>
</feature>
<evidence type="ECO:0000313" key="7">
    <source>
        <dbReference type="RefSeq" id="XP_030768316.1"/>
    </source>
</evidence>
<dbReference type="Proteomes" id="UP000504635">
    <property type="component" value="Unplaced"/>
</dbReference>
<dbReference type="InterPro" id="IPR029066">
    <property type="entry name" value="PLP-binding_barrel"/>
</dbReference>
<dbReference type="SUPFAM" id="SSF51419">
    <property type="entry name" value="PLP-binding barrel"/>
    <property type="match status" value="1"/>
</dbReference>
<dbReference type="PIRSF" id="PIRSF004848">
    <property type="entry name" value="YBL036c_PLPDEIII"/>
    <property type="match status" value="1"/>
</dbReference>
<gene>
    <name evidence="7" type="primary">LOC115891862</name>
</gene>
<name>A0A6J2YYR0_SITOR</name>
<evidence type="ECO:0000256" key="3">
    <source>
        <dbReference type="PIRSR" id="PIRSR004848-1"/>
    </source>
</evidence>